<reference evidence="2" key="1">
    <citation type="submission" date="2011-03" db="EMBL/GenBank/DDBJ databases">
        <title>Draft genome sequence of Brevundimonas diminuta.</title>
        <authorList>
            <person name="Brown P.J.B."/>
            <person name="Buechlein A."/>
            <person name="Hemmerich C."/>
            <person name="Brun Y.V."/>
        </authorList>
    </citation>
    <scope>NUCLEOTIDE SEQUENCE [LARGE SCALE GENOMIC DNA]</scope>
    <source>
        <strain evidence="2">C19</strain>
    </source>
</reference>
<proteinExistence type="predicted"/>
<organism evidence="1 2">
    <name type="scientific">Asticcacaulis biprosthecium C19</name>
    <dbReference type="NCBI Taxonomy" id="715226"/>
    <lineage>
        <taxon>Bacteria</taxon>
        <taxon>Pseudomonadati</taxon>
        <taxon>Pseudomonadota</taxon>
        <taxon>Alphaproteobacteria</taxon>
        <taxon>Caulobacterales</taxon>
        <taxon>Caulobacteraceae</taxon>
        <taxon>Asticcacaulis</taxon>
    </lineage>
</organism>
<accession>F4QKT8</accession>
<dbReference type="AlphaFoldDB" id="F4QKT8"/>
<sequence>MSTPVATASALFALTLFMVISLVTATGPANTLQSSLATVEAVASNG</sequence>
<keyword evidence="2" id="KW-1185">Reference proteome</keyword>
<dbReference type="HOGENOM" id="CLU_3179641_0_0_5"/>
<dbReference type="Proteomes" id="UP000006512">
    <property type="component" value="Unassembled WGS sequence"/>
</dbReference>
<gene>
    <name evidence="1" type="ORF">ABI_18300</name>
</gene>
<dbReference type="RefSeq" id="WP_006272587.1">
    <property type="nucleotide sequence ID" value="NZ_GL883077.1"/>
</dbReference>
<evidence type="ECO:0000313" key="2">
    <source>
        <dbReference type="Proteomes" id="UP000006512"/>
    </source>
</evidence>
<evidence type="ECO:0000313" key="1">
    <source>
        <dbReference type="EMBL" id="EGF93390.1"/>
    </source>
</evidence>
<name>F4QKT8_9CAUL</name>
<protein>
    <submittedName>
        <fullName evidence="1">Uncharacterized protein</fullName>
    </submittedName>
</protein>
<dbReference type="EMBL" id="GL883077">
    <property type="protein sequence ID" value="EGF93390.1"/>
    <property type="molecule type" value="Genomic_DNA"/>
</dbReference>
<dbReference type="STRING" id="715226.ABI_18300"/>